<evidence type="ECO:0000256" key="1">
    <source>
        <dbReference type="ARBA" id="ARBA00010254"/>
    </source>
</evidence>
<gene>
    <name evidence="6 8" type="primary">rpsQ</name>
    <name evidence="8" type="ORF">HWQ67_03635</name>
</gene>
<keyword evidence="9" id="KW-1185">Reference proteome</keyword>
<keyword evidence="2 6" id="KW-0699">rRNA-binding</keyword>
<dbReference type="GO" id="GO:0005840">
    <property type="term" value="C:ribosome"/>
    <property type="evidence" value="ECO:0007669"/>
    <property type="project" value="UniProtKB-KW"/>
</dbReference>
<name>A0ABS6RVK8_9BACT</name>
<dbReference type="CDD" id="cd00364">
    <property type="entry name" value="Ribosomal_uS17"/>
    <property type="match status" value="1"/>
</dbReference>
<evidence type="ECO:0000256" key="2">
    <source>
        <dbReference type="ARBA" id="ARBA00022730"/>
    </source>
</evidence>
<protein>
    <recommendedName>
        <fullName evidence="6">Small ribosomal subunit protein uS17</fullName>
    </recommendedName>
</protein>
<dbReference type="InterPro" id="IPR019979">
    <property type="entry name" value="Ribosomal_uS17_CS"/>
</dbReference>
<sequence length="86" mass="9891">MPKKVYTGEVISDAMDKTVTVAVSRLYQHPLYKKTVKKTMKLKVHDENNQSKVGDKVQIRESRPLSKTKRWVLINPARKEHEGDTG</sequence>
<evidence type="ECO:0000313" key="8">
    <source>
        <dbReference type="EMBL" id="MBV6340666.1"/>
    </source>
</evidence>
<dbReference type="Pfam" id="PF00366">
    <property type="entry name" value="Ribosomal_S17"/>
    <property type="match status" value="1"/>
</dbReference>
<dbReference type="EMBL" id="JABXWD010000039">
    <property type="protein sequence ID" value="MBV6340666.1"/>
    <property type="molecule type" value="Genomic_DNA"/>
</dbReference>
<keyword evidence="3 6" id="KW-0694">RNA-binding</keyword>
<keyword evidence="5 6" id="KW-0687">Ribonucleoprotein</keyword>
<keyword evidence="4 6" id="KW-0689">Ribosomal protein</keyword>
<dbReference type="PROSITE" id="PS00056">
    <property type="entry name" value="RIBOSOMAL_S17"/>
    <property type="match status" value="1"/>
</dbReference>
<dbReference type="InterPro" id="IPR000266">
    <property type="entry name" value="Ribosomal_uS17"/>
</dbReference>
<dbReference type="SUPFAM" id="SSF50249">
    <property type="entry name" value="Nucleic acid-binding proteins"/>
    <property type="match status" value="1"/>
</dbReference>
<proteinExistence type="inferred from homology"/>
<dbReference type="Gene3D" id="2.40.50.140">
    <property type="entry name" value="Nucleic acid-binding proteins"/>
    <property type="match status" value="1"/>
</dbReference>
<evidence type="ECO:0000256" key="6">
    <source>
        <dbReference type="HAMAP-Rule" id="MF_01345"/>
    </source>
</evidence>
<dbReference type="InterPro" id="IPR019984">
    <property type="entry name" value="Ribosomal_uS17_bact/chlr"/>
</dbReference>
<dbReference type="PRINTS" id="PR00973">
    <property type="entry name" value="RIBOSOMALS17"/>
</dbReference>
<reference evidence="8 9" key="1">
    <citation type="journal article" date="2020" name="J Geophys Res Biogeosci">
        <title>Magnetotaxis as an Adaptation to Enable Bacterial Shuttling of Microbial Sulfur and Sulfur Cycling Across Aquatic Oxic#Anoxic Interfaces.</title>
        <authorList>
            <person name="Li J."/>
            <person name="Liu P."/>
            <person name="Wang J."/>
            <person name="Roberts A.P."/>
            <person name="Pan Y."/>
        </authorList>
    </citation>
    <scope>NUCLEOTIDE SEQUENCE [LARGE SCALE GENOMIC DNA]</scope>
    <source>
        <strain evidence="8 9">MYR-1_YQ</strain>
    </source>
</reference>
<evidence type="ECO:0000256" key="7">
    <source>
        <dbReference type="RuleBase" id="RU003872"/>
    </source>
</evidence>
<dbReference type="RefSeq" id="WP_218251284.1">
    <property type="nucleotide sequence ID" value="NZ_JABXWD010000039.1"/>
</dbReference>
<dbReference type="HAMAP" id="MF_01345_B">
    <property type="entry name" value="Ribosomal_uS17_B"/>
    <property type="match status" value="1"/>
</dbReference>
<evidence type="ECO:0000256" key="4">
    <source>
        <dbReference type="ARBA" id="ARBA00022980"/>
    </source>
</evidence>
<dbReference type="PANTHER" id="PTHR10744">
    <property type="entry name" value="40S RIBOSOMAL PROTEIN S11 FAMILY MEMBER"/>
    <property type="match status" value="1"/>
</dbReference>
<accession>A0ABS6RVK8</accession>
<evidence type="ECO:0000313" key="9">
    <source>
        <dbReference type="Proteomes" id="UP001196980"/>
    </source>
</evidence>
<dbReference type="PANTHER" id="PTHR10744:SF1">
    <property type="entry name" value="SMALL RIBOSOMAL SUBUNIT PROTEIN US17M"/>
    <property type="match status" value="1"/>
</dbReference>
<comment type="function">
    <text evidence="6">One of the primary rRNA binding proteins, it binds specifically to the 5'-end of 16S ribosomal RNA.</text>
</comment>
<comment type="caution">
    <text evidence="8">The sequence shown here is derived from an EMBL/GenBank/DDBJ whole genome shotgun (WGS) entry which is preliminary data.</text>
</comment>
<dbReference type="NCBIfam" id="NF004123">
    <property type="entry name" value="PRK05610.1"/>
    <property type="match status" value="1"/>
</dbReference>
<organism evidence="8 9">
    <name type="scientific">Candidatus Magnetobacterium casense</name>
    <dbReference type="NCBI Taxonomy" id="1455061"/>
    <lineage>
        <taxon>Bacteria</taxon>
        <taxon>Pseudomonadati</taxon>
        <taxon>Nitrospirota</taxon>
        <taxon>Thermodesulfovibrionia</taxon>
        <taxon>Thermodesulfovibrionales</taxon>
        <taxon>Candidatus Magnetobacteriaceae</taxon>
        <taxon>Candidatus Magnetobacterium</taxon>
    </lineage>
</organism>
<evidence type="ECO:0000256" key="3">
    <source>
        <dbReference type="ARBA" id="ARBA00022884"/>
    </source>
</evidence>
<comment type="similarity">
    <text evidence="1 6 7">Belongs to the universal ribosomal protein uS17 family.</text>
</comment>
<dbReference type="Proteomes" id="UP001196980">
    <property type="component" value="Unassembled WGS sequence"/>
</dbReference>
<dbReference type="InterPro" id="IPR012340">
    <property type="entry name" value="NA-bd_OB-fold"/>
</dbReference>
<dbReference type="NCBIfam" id="TIGR03635">
    <property type="entry name" value="uS17_bact"/>
    <property type="match status" value="1"/>
</dbReference>
<comment type="subunit">
    <text evidence="6">Part of the 30S ribosomal subunit.</text>
</comment>
<evidence type="ECO:0000256" key="5">
    <source>
        <dbReference type="ARBA" id="ARBA00023274"/>
    </source>
</evidence>